<dbReference type="CDD" id="cd00383">
    <property type="entry name" value="trans_reg_C"/>
    <property type="match status" value="1"/>
</dbReference>
<evidence type="ECO:0000256" key="1">
    <source>
        <dbReference type="ARBA" id="ARBA00022553"/>
    </source>
</evidence>
<dbReference type="GO" id="GO:0000156">
    <property type="term" value="F:phosphorelay response regulator activity"/>
    <property type="evidence" value="ECO:0007669"/>
    <property type="project" value="TreeGrafter"/>
</dbReference>
<dbReference type="GO" id="GO:0000976">
    <property type="term" value="F:transcription cis-regulatory region binding"/>
    <property type="evidence" value="ECO:0007669"/>
    <property type="project" value="TreeGrafter"/>
</dbReference>
<keyword evidence="11" id="KW-1185">Reference proteome</keyword>
<evidence type="ECO:0000256" key="2">
    <source>
        <dbReference type="ARBA" id="ARBA00023012"/>
    </source>
</evidence>
<evidence type="ECO:0000256" key="3">
    <source>
        <dbReference type="ARBA" id="ARBA00023015"/>
    </source>
</evidence>
<feature type="domain" description="Response regulatory" evidence="8">
    <location>
        <begin position="2"/>
        <end position="116"/>
    </location>
</feature>
<dbReference type="SMART" id="SM00862">
    <property type="entry name" value="Trans_reg_C"/>
    <property type="match status" value="1"/>
</dbReference>
<evidence type="ECO:0000256" key="4">
    <source>
        <dbReference type="ARBA" id="ARBA00023125"/>
    </source>
</evidence>
<dbReference type="STRING" id="287098.SAMN05421665_2374"/>
<evidence type="ECO:0000313" key="11">
    <source>
        <dbReference type="Proteomes" id="UP000186997"/>
    </source>
</evidence>
<dbReference type="InterPro" id="IPR036388">
    <property type="entry name" value="WH-like_DNA-bd_sf"/>
</dbReference>
<dbReference type="Proteomes" id="UP000186997">
    <property type="component" value="Unassembled WGS sequence"/>
</dbReference>
<dbReference type="RefSeq" id="WP_076659980.1">
    <property type="nucleotide sequence ID" value="NZ_FTPR01000002.1"/>
</dbReference>
<dbReference type="InterPro" id="IPR001867">
    <property type="entry name" value="OmpR/PhoB-type_DNA-bd"/>
</dbReference>
<name>A0A1R3X909_9RHOB</name>
<sequence length="220" mass="24203">MRILIAEDEPVLASQLKKTLVSEGLTVDVAIDGAEAQYLGETEPYDVIILDLGLPIRDGLTVLKNLRSGGNDTAILILTARNDWTDRVDGLDAGADDYLTKPFHMAELSARVRALIRRKAGKATPVFSKDDVTFDTRNNQVTVQGVPANLTSQEIAVLSYLFHNSGRLVSRTELSDHIYQHEGDRDSNTIAVFVNRLRKKLGSNLIETVRGRGYVIKATA</sequence>
<reference evidence="11" key="1">
    <citation type="submission" date="2017-01" db="EMBL/GenBank/DDBJ databases">
        <authorList>
            <person name="Varghese N."/>
            <person name="Submissions S."/>
        </authorList>
    </citation>
    <scope>NUCLEOTIDE SEQUENCE [LARGE SCALE GENOMIC DNA]</scope>
    <source>
        <strain evidence="11">DSM 29591</strain>
    </source>
</reference>
<dbReference type="InterPro" id="IPR011006">
    <property type="entry name" value="CheY-like_superfamily"/>
</dbReference>
<gene>
    <name evidence="10" type="ORF">SAMN05421665_2374</name>
</gene>
<accession>A0A1R3X909</accession>
<keyword evidence="3" id="KW-0805">Transcription regulation</keyword>
<feature type="DNA-binding region" description="OmpR/PhoB-type" evidence="7">
    <location>
        <begin position="124"/>
        <end position="218"/>
    </location>
</feature>
<evidence type="ECO:0000256" key="7">
    <source>
        <dbReference type="PROSITE-ProRule" id="PRU01091"/>
    </source>
</evidence>
<dbReference type="CDD" id="cd19934">
    <property type="entry name" value="REC_OmpR_EcPhoP-like"/>
    <property type="match status" value="1"/>
</dbReference>
<dbReference type="Pfam" id="PF00072">
    <property type="entry name" value="Response_reg"/>
    <property type="match status" value="1"/>
</dbReference>
<evidence type="ECO:0000256" key="6">
    <source>
        <dbReference type="PROSITE-ProRule" id="PRU00169"/>
    </source>
</evidence>
<dbReference type="PROSITE" id="PS50110">
    <property type="entry name" value="RESPONSE_REGULATORY"/>
    <property type="match status" value="1"/>
</dbReference>
<dbReference type="OrthoDB" id="9802426at2"/>
<organism evidence="10 11">
    <name type="scientific">Yoonia rosea</name>
    <dbReference type="NCBI Taxonomy" id="287098"/>
    <lineage>
        <taxon>Bacteria</taxon>
        <taxon>Pseudomonadati</taxon>
        <taxon>Pseudomonadota</taxon>
        <taxon>Alphaproteobacteria</taxon>
        <taxon>Rhodobacterales</taxon>
        <taxon>Paracoccaceae</taxon>
        <taxon>Yoonia</taxon>
    </lineage>
</organism>
<dbReference type="PANTHER" id="PTHR48111:SF37">
    <property type="entry name" value="RESPONSE REGULATOR PROTEIN CARR"/>
    <property type="match status" value="1"/>
</dbReference>
<dbReference type="SMART" id="SM00448">
    <property type="entry name" value="REC"/>
    <property type="match status" value="1"/>
</dbReference>
<dbReference type="Pfam" id="PF00486">
    <property type="entry name" value="Trans_reg_C"/>
    <property type="match status" value="1"/>
</dbReference>
<dbReference type="FunFam" id="3.40.50.2300:FF:000002">
    <property type="entry name" value="DNA-binding response regulator PhoP"/>
    <property type="match status" value="1"/>
</dbReference>
<dbReference type="Gene3D" id="6.10.250.690">
    <property type="match status" value="1"/>
</dbReference>
<proteinExistence type="predicted"/>
<dbReference type="GO" id="GO:0005829">
    <property type="term" value="C:cytosol"/>
    <property type="evidence" value="ECO:0007669"/>
    <property type="project" value="TreeGrafter"/>
</dbReference>
<dbReference type="AlphaFoldDB" id="A0A1R3X909"/>
<evidence type="ECO:0000313" key="10">
    <source>
        <dbReference type="EMBL" id="SIT87373.1"/>
    </source>
</evidence>
<dbReference type="GO" id="GO:0006355">
    <property type="term" value="P:regulation of DNA-templated transcription"/>
    <property type="evidence" value="ECO:0007669"/>
    <property type="project" value="InterPro"/>
</dbReference>
<dbReference type="GO" id="GO:0032993">
    <property type="term" value="C:protein-DNA complex"/>
    <property type="evidence" value="ECO:0007669"/>
    <property type="project" value="TreeGrafter"/>
</dbReference>
<feature type="domain" description="OmpR/PhoB-type" evidence="9">
    <location>
        <begin position="124"/>
        <end position="218"/>
    </location>
</feature>
<dbReference type="Gene3D" id="1.10.10.10">
    <property type="entry name" value="Winged helix-like DNA-binding domain superfamily/Winged helix DNA-binding domain"/>
    <property type="match status" value="1"/>
</dbReference>
<dbReference type="InterPro" id="IPR001789">
    <property type="entry name" value="Sig_transdc_resp-reg_receiver"/>
</dbReference>
<feature type="modified residue" description="4-aspartylphosphate" evidence="6">
    <location>
        <position position="51"/>
    </location>
</feature>
<dbReference type="Gene3D" id="3.40.50.2300">
    <property type="match status" value="1"/>
</dbReference>
<keyword evidence="5" id="KW-0804">Transcription</keyword>
<dbReference type="InterPro" id="IPR039420">
    <property type="entry name" value="WalR-like"/>
</dbReference>
<dbReference type="SUPFAM" id="SSF52172">
    <property type="entry name" value="CheY-like"/>
    <property type="match status" value="1"/>
</dbReference>
<keyword evidence="4 7" id="KW-0238">DNA-binding</keyword>
<evidence type="ECO:0000259" key="8">
    <source>
        <dbReference type="PROSITE" id="PS50110"/>
    </source>
</evidence>
<dbReference type="PROSITE" id="PS51755">
    <property type="entry name" value="OMPR_PHOB"/>
    <property type="match status" value="1"/>
</dbReference>
<evidence type="ECO:0000256" key="5">
    <source>
        <dbReference type="ARBA" id="ARBA00023163"/>
    </source>
</evidence>
<keyword evidence="2" id="KW-0902">Two-component regulatory system</keyword>
<dbReference type="PANTHER" id="PTHR48111">
    <property type="entry name" value="REGULATOR OF RPOS"/>
    <property type="match status" value="1"/>
</dbReference>
<evidence type="ECO:0000259" key="9">
    <source>
        <dbReference type="PROSITE" id="PS51755"/>
    </source>
</evidence>
<keyword evidence="1 6" id="KW-0597">Phosphoprotein</keyword>
<dbReference type="EMBL" id="FTPR01000002">
    <property type="protein sequence ID" value="SIT87373.1"/>
    <property type="molecule type" value="Genomic_DNA"/>
</dbReference>
<protein>
    <submittedName>
        <fullName evidence="10">Two-component system, OmpR family, response regulator</fullName>
    </submittedName>
</protein>